<dbReference type="EMBL" id="VTOW01000001">
    <property type="protein sequence ID" value="NKE70783.1"/>
    <property type="molecule type" value="Genomic_DNA"/>
</dbReference>
<organism evidence="2 3">
    <name type="scientific">Candidatus Manganitrophus noduliformans</name>
    <dbReference type="NCBI Taxonomy" id="2606439"/>
    <lineage>
        <taxon>Bacteria</taxon>
        <taxon>Pseudomonadati</taxon>
        <taxon>Nitrospirota</taxon>
        <taxon>Nitrospiria</taxon>
        <taxon>Candidatus Troglogloeales</taxon>
        <taxon>Candidatus Manganitrophaceae</taxon>
        <taxon>Candidatus Manganitrophus</taxon>
    </lineage>
</organism>
<name>A0A7X6DP35_9BACT</name>
<dbReference type="AlphaFoldDB" id="A0A7X6DP35"/>
<dbReference type="Proteomes" id="UP000534783">
    <property type="component" value="Unassembled WGS sequence"/>
</dbReference>
<evidence type="ECO:0000313" key="2">
    <source>
        <dbReference type="EMBL" id="NKE70783.1"/>
    </source>
</evidence>
<gene>
    <name evidence="2" type="ORF">MNODULE_08530</name>
</gene>
<evidence type="ECO:0000256" key="1">
    <source>
        <dbReference type="SAM" id="SignalP"/>
    </source>
</evidence>
<keyword evidence="3" id="KW-1185">Reference proteome</keyword>
<protein>
    <recommendedName>
        <fullName evidence="4">Lipoprotein</fullName>
    </recommendedName>
</protein>
<feature type="signal peptide" evidence="1">
    <location>
        <begin position="1"/>
        <end position="26"/>
    </location>
</feature>
<evidence type="ECO:0000313" key="3">
    <source>
        <dbReference type="Proteomes" id="UP000534783"/>
    </source>
</evidence>
<reference evidence="2 3" key="1">
    <citation type="journal article" date="2020" name="Nature">
        <title>Bacterial chemolithoautotrophy via manganese oxidation.</title>
        <authorList>
            <person name="Yu H."/>
            <person name="Leadbetter J.R."/>
        </authorList>
    </citation>
    <scope>NUCLEOTIDE SEQUENCE [LARGE SCALE GENOMIC DNA]</scope>
    <source>
        <strain evidence="2 3">Mn-1</strain>
    </source>
</reference>
<dbReference type="PROSITE" id="PS51257">
    <property type="entry name" value="PROKAR_LIPOPROTEIN"/>
    <property type="match status" value="1"/>
</dbReference>
<accession>A0A7X6DP35</accession>
<feature type="chain" id="PRO_5030978498" description="Lipoprotein" evidence="1">
    <location>
        <begin position="27"/>
        <end position="220"/>
    </location>
</feature>
<sequence length="220" mass="24638">MNIRSKVKSASMAVILLLLFTGCASFSRNQLPNAANLLQLSENNSKPTASYSFSSGIDLFGKQEHQENVRKKLEDEFISVFRESGYFASLTPGGQAEMNIEVRLVNSGTPAAMIPAMITGFSLYTIPSWATDHYTVTAKVTTQDGKEHIYELTDAMTTVQWLPMILVFPFQNMVNVSKQVRQNIWKNLILKMQKDGVLSQNVPVGQTDHLVIQFEWSFHG</sequence>
<keyword evidence="1" id="KW-0732">Signal</keyword>
<proteinExistence type="predicted"/>
<dbReference type="RefSeq" id="WP_168059017.1">
    <property type="nucleotide sequence ID" value="NZ_VTOW01000001.1"/>
</dbReference>
<evidence type="ECO:0008006" key="4">
    <source>
        <dbReference type="Google" id="ProtNLM"/>
    </source>
</evidence>
<comment type="caution">
    <text evidence="2">The sequence shown here is derived from an EMBL/GenBank/DDBJ whole genome shotgun (WGS) entry which is preliminary data.</text>
</comment>